<name>A0A5N6L8Q7_9ASTR</name>
<gene>
    <name evidence="2" type="ORF">E3N88_45574</name>
</gene>
<dbReference type="EMBL" id="SZYD01002388">
    <property type="protein sequence ID" value="KAC9599086.1"/>
    <property type="molecule type" value="Genomic_DNA"/>
</dbReference>
<evidence type="ECO:0000256" key="1">
    <source>
        <dbReference type="SAM" id="MobiDB-lite"/>
    </source>
</evidence>
<evidence type="ECO:0000313" key="3">
    <source>
        <dbReference type="Proteomes" id="UP000326396"/>
    </source>
</evidence>
<feature type="compositionally biased region" description="Polar residues" evidence="1">
    <location>
        <begin position="121"/>
        <end position="136"/>
    </location>
</feature>
<dbReference type="OrthoDB" id="2021147at2759"/>
<accession>A0A5N6L8Q7</accession>
<feature type="region of interest" description="Disordered" evidence="1">
    <location>
        <begin position="121"/>
        <end position="140"/>
    </location>
</feature>
<evidence type="ECO:0000313" key="2">
    <source>
        <dbReference type="EMBL" id="KAC9599086.1"/>
    </source>
</evidence>
<dbReference type="PANTHER" id="PTHR47871:SF2">
    <property type="entry name" value="OS03G0221300 PROTEIN"/>
    <property type="match status" value="1"/>
</dbReference>
<reference evidence="2 3" key="1">
    <citation type="submission" date="2019-05" db="EMBL/GenBank/DDBJ databases">
        <title>Mikania micrantha, genome provides insights into the molecular mechanism of rapid growth.</title>
        <authorList>
            <person name="Liu B."/>
        </authorList>
    </citation>
    <scope>NUCLEOTIDE SEQUENCE [LARGE SCALE GENOMIC DNA]</scope>
    <source>
        <strain evidence="2">NLD-2019</strain>
        <tissue evidence="2">Leaf</tissue>
    </source>
</reference>
<dbReference type="PANTHER" id="PTHR47871">
    <property type="entry name" value="NAC DOMAIN-CONTAINING PROTEIN 8"/>
    <property type="match status" value="1"/>
</dbReference>
<proteinExistence type="predicted"/>
<dbReference type="AlphaFoldDB" id="A0A5N6L8Q7"/>
<comment type="caution">
    <text evidence="2">The sequence shown here is derived from an EMBL/GenBank/DDBJ whole genome shotgun (WGS) entry which is preliminary data.</text>
</comment>
<organism evidence="2 3">
    <name type="scientific">Mikania micrantha</name>
    <name type="common">bitter vine</name>
    <dbReference type="NCBI Taxonomy" id="192012"/>
    <lineage>
        <taxon>Eukaryota</taxon>
        <taxon>Viridiplantae</taxon>
        <taxon>Streptophyta</taxon>
        <taxon>Embryophyta</taxon>
        <taxon>Tracheophyta</taxon>
        <taxon>Spermatophyta</taxon>
        <taxon>Magnoliopsida</taxon>
        <taxon>eudicotyledons</taxon>
        <taxon>Gunneridae</taxon>
        <taxon>Pentapetalae</taxon>
        <taxon>asterids</taxon>
        <taxon>campanulids</taxon>
        <taxon>Asterales</taxon>
        <taxon>Asteraceae</taxon>
        <taxon>Asteroideae</taxon>
        <taxon>Heliantheae alliance</taxon>
        <taxon>Eupatorieae</taxon>
        <taxon>Mikania</taxon>
    </lineage>
</organism>
<dbReference type="Proteomes" id="UP000326396">
    <property type="component" value="Unassembled WGS sequence"/>
</dbReference>
<keyword evidence="3" id="KW-1185">Reference proteome</keyword>
<sequence length="655" mass="74578">MKDQFSVSWLDYKQVKYEDESPLETVWSDEHECVPLKKRLKMLRAKAASKQRNEISIPAISRADDVAKKDFYPDQDGDTGGWSSASCTQRQHGIVHTVRSYPFQDRMLPERLERVYTKAQNDSVTHLPNGQHPSSSDDIENSEYFNEDLDHVLLKERQRMLLSRELVRPIRPAMGCNLPDPTTKPAGIVFQSSELGSDICDKRSAIAKNVIFEEGVANTHASTKALKPTSLNGSAAGTPTWTYHHEGITTTKSKNLKNVCKVGKTCSSDRRDINEKHLLSSSCKDIQALGLKPLLNVKVETLDYDLETTNRSIDNKISVKDEAINTSESLEDIIDHMMLGDRMRLLASRKFPMTTVYENFETSNDHKPKVLKSSQPFVIKRPFKRRKTVTDSIETALEEDAPGLLKVLLEKGVLVDEIKLYGANEGDELLDISLVDESFSDLEDVITKIFSQQQSLFKFAPIRCGRGEKTTYCLACLISLVEQARYLRVRKWPVEWGWCRDLQSFIFVFNKHNRIVLERPEYGYATYFFELVDALPVNWQIKRLVTAMKLSSCTRITLIENRALRVGDDLTEGEAQVLMEYGWIPDSGLGTMLNYCDRVVHDRKNDRESDSSEWRSKIGKLLTDGYNGGTIVPNDIPKRLMEYGIGHTPEIKLEY</sequence>
<protein>
    <submittedName>
        <fullName evidence="2">Uncharacterized protein</fullName>
    </submittedName>
</protein>